<protein>
    <submittedName>
        <fullName evidence="2">Uncharacterized protein</fullName>
    </submittedName>
</protein>
<evidence type="ECO:0000313" key="2">
    <source>
        <dbReference type="EMBL" id="PGH24153.1"/>
    </source>
</evidence>
<reference evidence="2 3" key="1">
    <citation type="submission" date="2017-06" db="EMBL/GenBank/DDBJ databases">
        <title>Draft genome sequence of Fusobacterium nucleatum subsp. animalis KCOM 1280 (=ChDC F318).</title>
        <authorList>
            <person name="Kook J.-K."/>
            <person name="Park S.-N."/>
            <person name="Lim Y.K."/>
            <person name="Roh H."/>
        </authorList>
    </citation>
    <scope>NUCLEOTIDE SEQUENCE [LARGE SCALE GENOMIC DNA]</scope>
    <source>
        <strain evidence="3">KCOM 1280 ( ChDC F318)</strain>
    </source>
</reference>
<proteinExistence type="predicted"/>
<organism evidence="2 3">
    <name type="scientific">Fusobacterium animalis</name>
    <dbReference type="NCBI Taxonomy" id="76859"/>
    <lineage>
        <taxon>Bacteria</taxon>
        <taxon>Fusobacteriati</taxon>
        <taxon>Fusobacteriota</taxon>
        <taxon>Fusobacteriia</taxon>
        <taxon>Fusobacteriales</taxon>
        <taxon>Fusobacteriaceae</taxon>
        <taxon>Fusobacterium</taxon>
    </lineage>
</organism>
<dbReference type="RefSeq" id="WP_032836694.1">
    <property type="nucleotide sequence ID" value="NZ_CP077150.1"/>
</dbReference>
<comment type="caution">
    <text evidence="2">The sequence shown here is derived from an EMBL/GenBank/DDBJ whole genome shotgun (WGS) entry which is preliminary data.</text>
</comment>
<dbReference type="Proteomes" id="UP000226179">
    <property type="component" value="Unassembled WGS sequence"/>
</dbReference>
<keyword evidence="1" id="KW-0472">Membrane</keyword>
<evidence type="ECO:0000313" key="3">
    <source>
        <dbReference type="Proteomes" id="UP000226179"/>
    </source>
</evidence>
<sequence length="71" mass="8211">MKNIKDDLIVFGMGVIGFVITFIMLKFLYNVNQAFKIITFVVAMLSSLFVIGAAHHFCKNFTNGNYWKWKD</sequence>
<gene>
    <name evidence="2" type="ORF">RN90_01035</name>
</gene>
<dbReference type="EMBL" id="NJGJ01000001">
    <property type="protein sequence ID" value="PGH24153.1"/>
    <property type="molecule type" value="Genomic_DNA"/>
</dbReference>
<feature type="transmembrane region" description="Helical" evidence="1">
    <location>
        <begin position="7"/>
        <end position="29"/>
    </location>
</feature>
<feature type="transmembrane region" description="Helical" evidence="1">
    <location>
        <begin position="35"/>
        <end position="58"/>
    </location>
</feature>
<evidence type="ECO:0000256" key="1">
    <source>
        <dbReference type="SAM" id="Phobius"/>
    </source>
</evidence>
<accession>A0A2B7YT30</accession>
<keyword evidence="1" id="KW-0812">Transmembrane</keyword>
<name>A0A2B7YT30_9FUSO</name>
<dbReference type="AlphaFoldDB" id="A0A2B7YT30"/>
<keyword evidence="1" id="KW-1133">Transmembrane helix</keyword>